<name>A0A455UEJ8_9GAMM</name>
<dbReference type="Proteomes" id="UP000320231">
    <property type="component" value="Chromosome"/>
</dbReference>
<comment type="similarity">
    <text evidence="1">Belongs to the bacterial solute-binding protein 7 family.</text>
</comment>
<dbReference type="PANTHER" id="PTHR33376:SF7">
    <property type="entry name" value="C4-DICARBOXYLATE-BINDING PROTEIN DCTB"/>
    <property type="match status" value="1"/>
</dbReference>
<evidence type="ECO:0000256" key="2">
    <source>
        <dbReference type="ARBA" id="ARBA00022448"/>
    </source>
</evidence>
<dbReference type="GO" id="GO:0055085">
    <property type="term" value="P:transmembrane transport"/>
    <property type="evidence" value="ECO:0007669"/>
    <property type="project" value="InterPro"/>
</dbReference>
<dbReference type="Gene3D" id="3.40.190.170">
    <property type="entry name" value="Bacterial extracellular solute-binding protein, family 7"/>
    <property type="match status" value="1"/>
</dbReference>
<organism evidence="5 6">
    <name type="scientific">Vreelandella sulfidaeris</name>
    <dbReference type="NCBI Taxonomy" id="115553"/>
    <lineage>
        <taxon>Bacteria</taxon>
        <taxon>Pseudomonadati</taxon>
        <taxon>Pseudomonadota</taxon>
        <taxon>Gammaproteobacteria</taxon>
        <taxon>Oceanospirillales</taxon>
        <taxon>Halomonadaceae</taxon>
        <taxon>Vreelandella</taxon>
    </lineage>
</organism>
<evidence type="ECO:0000313" key="6">
    <source>
        <dbReference type="Proteomes" id="UP000320231"/>
    </source>
</evidence>
<accession>A0A455UEJ8</accession>
<gene>
    <name evidence="5" type="ORF">HSBAA_60220</name>
</gene>
<feature type="chain" id="PRO_5019851701" evidence="4">
    <location>
        <begin position="27"/>
        <end position="111"/>
    </location>
</feature>
<dbReference type="AlphaFoldDB" id="A0A455UEJ8"/>
<dbReference type="InterPro" id="IPR038404">
    <property type="entry name" value="TRAP_DctP_sf"/>
</dbReference>
<evidence type="ECO:0000256" key="3">
    <source>
        <dbReference type="ARBA" id="ARBA00022729"/>
    </source>
</evidence>
<evidence type="ECO:0000256" key="1">
    <source>
        <dbReference type="ARBA" id="ARBA00009023"/>
    </source>
</evidence>
<protein>
    <submittedName>
        <fullName evidence="5">Uncharacterized protein</fullName>
    </submittedName>
</protein>
<sequence>MKLTLTKATLSAAIAAASLSAAQLYAADYTFSFAHVLIEETPNGQAALRFKEEVEEKSDGRIEINVLPAAQVGATLKSLSRFKWVLSILVSRQRPRWATLSRACRFWICRS</sequence>
<proteinExistence type="inferred from homology"/>
<feature type="signal peptide" evidence="4">
    <location>
        <begin position="1"/>
        <end position="26"/>
    </location>
</feature>
<keyword evidence="2" id="KW-0813">Transport</keyword>
<evidence type="ECO:0000313" key="5">
    <source>
        <dbReference type="EMBL" id="BBI64716.1"/>
    </source>
</evidence>
<reference evidence="5 6" key="1">
    <citation type="journal article" date="2019" name="Microbiol. Resour. Announc.">
        <title>Complete Genome Sequence of Halomonas sulfidaeris Strain Esulfide1 Isolated from a Metal Sulfide Rock at a Depth of 2,200 Meters, Obtained Using Nanopore Sequencing.</title>
        <authorList>
            <person name="Saito M."/>
            <person name="Nishigata A."/>
            <person name="Galipon J."/>
            <person name="Arakawa K."/>
        </authorList>
    </citation>
    <scope>NUCLEOTIDE SEQUENCE [LARGE SCALE GENOMIC DNA]</scope>
    <source>
        <strain evidence="5 6">ATCC BAA-803</strain>
    </source>
</reference>
<dbReference type="Pfam" id="PF03480">
    <property type="entry name" value="DctP"/>
    <property type="match status" value="1"/>
</dbReference>
<dbReference type="KEGG" id="hsr:HSBAA_60220"/>
<evidence type="ECO:0000256" key="4">
    <source>
        <dbReference type="SAM" id="SignalP"/>
    </source>
</evidence>
<dbReference type="InterPro" id="IPR018389">
    <property type="entry name" value="DctP_fam"/>
</dbReference>
<dbReference type="PANTHER" id="PTHR33376">
    <property type="match status" value="1"/>
</dbReference>
<keyword evidence="3 4" id="KW-0732">Signal</keyword>
<dbReference type="EMBL" id="AP019514">
    <property type="protein sequence ID" value="BBI64716.1"/>
    <property type="molecule type" value="Genomic_DNA"/>
</dbReference>